<comment type="caution">
    <text evidence="2">The sequence shown here is derived from an EMBL/GenBank/DDBJ whole genome shotgun (WGS) entry which is preliminary data.</text>
</comment>
<evidence type="ECO:0000313" key="2">
    <source>
        <dbReference type="EMBL" id="GER47135.1"/>
    </source>
</evidence>
<dbReference type="OrthoDB" id="897132at2759"/>
<dbReference type="InterPro" id="IPR036869">
    <property type="entry name" value="J_dom_sf"/>
</dbReference>
<dbReference type="PANTHER" id="PTHR45496">
    <property type="entry name" value="CHAPERONE DNAJ-DOMAIN SUPERFAMILY PROTEIN"/>
    <property type="match status" value="1"/>
</dbReference>
<keyword evidence="3" id="KW-1185">Reference proteome</keyword>
<dbReference type="Gene3D" id="1.10.287.110">
    <property type="entry name" value="DnaJ domain"/>
    <property type="match status" value="1"/>
</dbReference>
<dbReference type="PROSITE" id="PS50076">
    <property type="entry name" value="DNAJ_2"/>
    <property type="match status" value="1"/>
</dbReference>
<dbReference type="AlphaFoldDB" id="A0A5A7QP32"/>
<dbReference type="PANTHER" id="PTHR45496:SF12">
    <property type="entry name" value="J DOMAIN-CONTAINING PROTEIN"/>
    <property type="match status" value="1"/>
</dbReference>
<dbReference type="EMBL" id="BKCP01007737">
    <property type="protein sequence ID" value="GER47135.1"/>
    <property type="molecule type" value="Genomic_DNA"/>
</dbReference>
<organism evidence="2 3">
    <name type="scientific">Striga asiatica</name>
    <name type="common">Asiatic witchweed</name>
    <name type="synonym">Buchnera asiatica</name>
    <dbReference type="NCBI Taxonomy" id="4170"/>
    <lineage>
        <taxon>Eukaryota</taxon>
        <taxon>Viridiplantae</taxon>
        <taxon>Streptophyta</taxon>
        <taxon>Embryophyta</taxon>
        <taxon>Tracheophyta</taxon>
        <taxon>Spermatophyta</taxon>
        <taxon>Magnoliopsida</taxon>
        <taxon>eudicotyledons</taxon>
        <taxon>Gunneridae</taxon>
        <taxon>Pentapetalae</taxon>
        <taxon>asterids</taxon>
        <taxon>lamiids</taxon>
        <taxon>Lamiales</taxon>
        <taxon>Orobanchaceae</taxon>
        <taxon>Buchnereae</taxon>
        <taxon>Striga</taxon>
    </lineage>
</organism>
<dbReference type="SMART" id="SM00271">
    <property type="entry name" value="DnaJ"/>
    <property type="match status" value="1"/>
</dbReference>
<evidence type="ECO:0000259" key="1">
    <source>
        <dbReference type="PROSITE" id="PS50076"/>
    </source>
</evidence>
<accession>A0A5A7QP32</accession>
<dbReference type="InterPro" id="IPR001623">
    <property type="entry name" value="DnaJ_domain"/>
</dbReference>
<dbReference type="Pfam" id="PF00226">
    <property type="entry name" value="DnaJ"/>
    <property type="match status" value="1"/>
</dbReference>
<name>A0A5A7QP32_STRAF</name>
<proteinExistence type="predicted"/>
<feature type="domain" description="J" evidence="1">
    <location>
        <begin position="74"/>
        <end position="139"/>
    </location>
</feature>
<protein>
    <submittedName>
        <fullName evidence="2">Chaperone DnaJ-domain superfamily protein</fullName>
    </submittedName>
</protein>
<dbReference type="Proteomes" id="UP000325081">
    <property type="component" value="Unassembled WGS sequence"/>
</dbReference>
<dbReference type="InterPro" id="IPR053052">
    <property type="entry name" value="Imprinting_Balance_Reg"/>
</dbReference>
<dbReference type="SUPFAM" id="SSF46565">
    <property type="entry name" value="Chaperone J-domain"/>
    <property type="match status" value="1"/>
</dbReference>
<evidence type="ECO:0000313" key="3">
    <source>
        <dbReference type="Proteomes" id="UP000325081"/>
    </source>
</evidence>
<reference evidence="3" key="1">
    <citation type="journal article" date="2019" name="Curr. Biol.">
        <title>Genome Sequence of Striga asiatica Provides Insight into the Evolution of Plant Parasitism.</title>
        <authorList>
            <person name="Yoshida S."/>
            <person name="Kim S."/>
            <person name="Wafula E.K."/>
            <person name="Tanskanen J."/>
            <person name="Kim Y.M."/>
            <person name="Honaas L."/>
            <person name="Yang Z."/>
            <person name="Spallek T."/>
            <person name="Conn C.E."/>
            <person name="Ichihashi Y."/>
            <person name="Cheong K."/>
            <person name="Cui S."/>
            <person name="Der J.P."/>
            <person name="Gundlach H."/>
            <person name="Jiao Y."/>
            <person name="Hori C."/>
            <person name="Ishida J.K."/>
            <person name="Kasahara H."/>
            <person name="Kiba T."/>
            <person name="Kim M.S."/>
            <person name="Koo N."/>
            <person name="Laohavisit A."/>
            <person name="Lee Y.H."/>
            <person name="Lumba S."/>
            <person name="McCourt P."/>
            <person name="Mortimer J.C."/>
            <person name="Mutuku J.M."/>
            <person name="Nomura T."/>
            <person name="Sasaki-Sekimoto Y."/>
            <person name="Seto Y."/>
            <person name="Wang Y."/>
            <person name="Wakatake T."/>
            <person name="Sakakibara H."/>
            <person name="Demura T."/>
            <person name="Yamaguchi S."/>
            <person name="Yoneyama K."/>
            <person name="Manabe R.I."/>
            <person name="Nelson D.C."/>
            <person name="Schulman A.H."/>
            <person name="Timko M.P."/>
            <person name="dePamphilis C.W."/>
            <person name="Choi D."/>
            <person name="Shirasu K."/>
        </authorList>
    </citation>
    <scope>NUCLEOTIDE SEQUENCE [LARGE SCALE GENOMIC DNA]</scope>
    <source>
        <strain evidence="3">cv. UVA1</strain>
    </source>
</reference>
<gene>
    <name evidence="2" type="ORF">STAS_24198</name>
</gene>
<sequence>MGTHHWPPGPTETSPATHRLLSAANYFLRDRNFSDCRNYALRARDSDTTHPTPTAILAVATVLSAPAISPARHDYYAVLSLPHFEPDAVRIRDSFRTLASNLNPSVNPYPFADEALRLILTAWSVLSNPEERARFDEELRTSLSASDGGGLRGNCTSGNDAGTFWTICPYCYYVYEFEGIYQDCCVRCSNKKCRRVMHAVAIDGPPPPPDVVEKGQYLCTASDGGSRHGNCTSGNDAGTFWTICPYCYYVYEFEGIYKECCVRCSNEKCKRVMQAVAIGGPPPPPDLVEKGQYLCTGFVPLGFSGGGGGGKVVEKLWGPFEPRVVGLSSKVGDQNAASNGEGAAINVYDDEMPPTEGIGTVGTDLNRGEREKFENGEMKDLNGEGFMSGNEIGFMESGVKEGRTRRKKSVLWNSKKLMGRGVGIDENQANLIYGSGETGDSNATENSEEELELGIEGEVSNGVAIASGVEFFEGDDDVLHGLQCDFDLSDEERELSNV</sequence>